<protein>
    <submittedName>
        <fullName evidence="2">Uncharacterized protein</fullName>
    </submittedName>
</protein>
<feature type="compositionally biased region" description="Basic and acidic residues" evidence="1">
    <location>
        <begin position="52"/>
        <end position="83"/>
    </location>
</feature>
<name>A0AAD3CY23_9STRA</name>
<dbReference type="AlphaFoldDB" id="A0AAD3CY23"/>
<keyword evidence="3" id="KW-1185">Reference proteome</keyword>
<reference evidence="2 3" key="1">
    <citation type="journal article" date="2021" name="Sci. Rep.">
        <title>The genome of the diatom Chaetoceros tenuissimus carries an ancient integrated fragment of an extant virus.</title>
        <authorList>
            <person name="Hongo Y."/>
            <person name="Kimura K."/>
            <person name="Takaki Y."/>
            <person name="Yoshida Y."/>
            <person name="Baba S."/>
            <person name="Kobayashi G."/>
            <person name="Nagasaki K."/>
            <person name="Hano T."/>
            <person name="Tomaru Y."/>
        </authorList>
    </citation>
    <scope>NUCLEOTIDE SEQUENCE [LARGE SCALE GENOMIC DNA]</scope>
    <source>
        <strain evidence="2 3">NIES-3715</strain>
    </source>
</reference>
<feature type="compositionally biased region" description="Basic residues" evidence="1">
    <location>
        <begin position="98"/>
        <end position="110"/>
    </location>
</feature>
<gene>
    <name evidence="2" type="ORF">CTEN210_10803</name>
</gene>
<dbReference type="EMBL" id="BLLK01000047">
    <property type="protein sequence ID" value="GFH54327.1"/>
    <property type="molecule type" value="Genomic_DNA"/>
</dbReference>
<accession>A0AAD3CY23</accession>
<sequence>MNDQQDEKLNVKLSELDLEAGKVCRGNAEGGRVRAGGNAEGGGGGGGGGEGMKVKDVDMETERRNSMDEWNRLRLQAKNDPRAKFSGSGWENFDPAKYKKPNPGRFKKRFFNGPRAAKKPTYCRYKKK</sequence>
<evidence type="ECO:0000313" key="2">
    <source>
        <dbReference type="EMBL" id="GFH54327.1"/>
    </source>
</evidence>
<proteinExistence type="predicted"/>
<organism evidence="2 3">
    <name type="scientific">Chaetoceros tenuissimus</name>
    <dbReference type="NCBI Taxonomy" id="426638"/>
    <lineage>
        <taxon>Eukaryota</taxon>
        <taxon>Sar</taxon>
        <taxon>Stramenopiles</taxon>
        <taxon>Ochrophyta</taxon>
        <taxon>Bacillariophyta</taxon>
        <taxon>Coscinodiscophyceae</taxon>
        <taxon>Chaetocerotophycidae</taxon>
        <taxon>Chaetocerotales</taxon>
        <taxon>Chaetocerotaceae</taxon>
        <taxon>Chaetoceros</taxon>
    </lineage>
</organism>
<comment type="caution">
    <text evidence="2">The sequence shown here is derived from an EMBL/GenBank/DDBJ whole genome shotgun (WGS) entry which is preliminary data.</text>
</comment>
<feature type="region of interest" description="Disordered" evidence="1">
    <location>
        <begin position="26"/>
        <end position="111"/>
    </location>
</feature>
<feature type="compositionally biased region" description="Gly residues" evidence="1">
    <location>
        <begin position="38"/>
        <end position="51"/>
    </location>
</feature>
<evidence type="ECO:0000313" key="3">
    <source>
        <dbReference type="Proteomes" id="UP001054902"/>
    </source>
</evidence>
<evidence type="ECO:0000256" key="1">
    <source>
        <dbReference type="SAM" id="MobiDB-lite"/>
    </source>
</evidence>
<dbReference type="Proteomes" id="UP001054902">
    <property type="component" value="Unassembled WGS sequence"/>
</dbReference>